<dbReference type="InterPro" id="IPR003752">
    <property type="entry name" value="DiS_bond_form_DsbB/BdbC"/>
</dbReference>
<dbReference type="PANTHER" id="PTHR43469:SF1">
    <property type="entry name" value="SPBETA PROPHAGE-DERIVED DISULFIDE BOND FORMATION PROTEIN B"/>
    <property type="match status" value="1"/>
</dbReference>
<evidence type="ECO:0000256" key="6">
    <source>
        <dbReference type="ARBA" id="ARBA00022989"/>
    </source>
</evidence>
<keyword evidence="5" id="KW-0249">Electron transport</keyword>
<evidence type="ECO:0000256" key="3">
    <source>
        <dbReference type="ARBA" id="ARBA00022448"/>
    </source>
</evidence>
<keyword evidence="3" id="KW-0813">Transport</keyword>
<feature type="transmembrane region" description="Helical" evidence="12">
    <location>
        <begin position="125"/>
        <end position="149"/>
    </location>
</feature>
<dbReference type="SUPFAM" id="SSF158442">
    <property type="entry name" value="DsbB-like"/>
    <property type="match status" value="1"/>
</dbReference>
<dbReference type="PIRSF" id="PIRSF036659">
    <property type="entry name" value="BdbC"/>
    <property type="match status" value="1"/>
</dbReference>
<evidence type="ECO:0000256" key="11">
    <source>
        <dbReference type="ARBA" id="ARBA00023284"/>
    </source>
</evidence>
<dbReference type="GO" id="GO:0016020">
    <property type="term" value="C:membrane"/>
    <property type="evidence" value="ECO:0007669"/>
    <property type="project" value="UniProtKB-SubCell"/>
</dbReference>
<evidence type="ECO:0000256" key="2">
    <source>
        <dbReference type="ARBA" id="ARBA00007602"/>
    </source>
</evidence>
<keyword evidence="10" id="KW-0143">Chaperone</keyword>
<dbReference type="EMBL" id="CP043046">
    <property type="protein sequence ID" value="QEI09533.1"/>
    <property type="molecule type" value="Genomic_DNA"/>
</dbReference>
<evidence type="ECO:0000256" key="5">
    <source>
        <dbReference type="ARBA" id="ARBA00022982"/>
    </source>
</evidence>
<evidence type="ECO:0000256" key="7">
    <source>
        <dbReference type="ARBA" id="ARBA00023002"/>
    </source>
</evidence>
<dbReference type="HAMAP" id="MF_00287">
    <property type="entry name" value="BdbC"/>
    <property type="match status" value="1"/>
</dbReference>
<keyword evidence="6 12" id="KW-1133">Transmembrane helix</keyword>
<protein>
    <submittedName>
        <fullName evidence="13">Disulfide bond formation protein B</fullName>
    </submittedName>
</protein>
<keyword evidence="14" id="KW-1185">Reference proteome</keyword>
<keyword evidence="11" id="KW-0676">Redox-active center</keyword>
<dbReference type="OrthoDB" id="158402at2"/>
<reference evidence="13 14" key="1">
    <citation type="submission" date="2019-08" db="EMBL/GenBank/DDBJ databases">
        <title>Amphibian skin-associated Pigmentiphaga: genome sequence and occurrence across geography and hosts.</title>
        <authorList>
            <person name="Bletz M.C."/>
            <person name="Bunk B."/>
            <person name="Sproeer C."/>
            <person name="Biwer P."/>
            <person name="Reiter S."/>
            <person name="Rabemananjara F.C.E."/>
            <person name="Schulz S."/>
            <person name="Overmann J."/>
            <person name="Vences M."/>
        </authorList>
    </citation>
    <scope>NUCLEOTIDE SEQUENCE [LARGE SCALE GENOMIC DNA]</scope>
    <source>
        <strain evidence="13 14">Mada1488</strain>
    </source>
</reference>
<keyword evidence="9" id="KW-1015">Disulfide bond</keyword>
<name>A0A5C0B6T8_9BURK</name>
<dbReference type="PANTHER" id="PTHR43469">
    <property type="entry name" value="DISULFIDE FORMATION PROTEIN-RELATED"/>
    <property type="match status" value="1"/>
</dbReference>
<evidence type="ECO:0000313" key="14">
    <source>
        <dbReference type="Proteomes" id="UP000325161"/>
    </source>
</evidence>
<dbReference type="InterPro" id="IPR023380">
    <property type="entry name" value="DsbB-like_sf"/>
</dbReference>
<comment type="similarity">
    <text evidence="2">Belongs to the DsbB family. BdbC subfamily.</text>
</comment>
<keyword evidence="4 12" id="KW-0812">Transmembrane</keyword>
<feature type="transmembrane region" description="Helical" evidence="12">
    <location>
        <begin position="86"/>
        <end position="105"/>
    </location>
</feature>
<gene>
    <name evidence="13" type="ORF">FXN63_23725</name>
</gene>
<dbReference type="GO" id="GO:0006457">
    <property type="term" value="P:protein folding"/>
    <property type="evidence" value="ECO:0007669"/>
    <property type="project" value="InterPro"/>
</dbReference>
<evidence type="ECO:0000256" key="12">
    <source>
        <dbReference type="SAM" id="Phobius"/>
    </source>
</evidence>
<organism evidence="13 14">
    <name type="scientific">Pigmentiphaga aceris</name>
    <dbReference type="NCBI Taxonomy" id="1940612"/>
    <lineage>
        <taxon>Bacteria</taxon>
        <taxon>Pseudomonadati</taxon>
        <taxon>Pseudomonadota</taxon>
        <taxon>Betaproteobacteria</taxon>
        <taxon>Burkholderiales</taxon>
        <taxon>Alcaligenaceae</taxon>
        <taxon>Pigmentiphaga</taxon>
    </lineage>
</organism>
<comment type="subcellular location">
    <subcellularLocation>
        <location evidence="1">Membrane</location>
        <topology evidence="1">Multi-pass membrane protein</topology>
    </subcellularLocation>
</comment>
<evidence type="ECO:0000256" key="9">
    <source>
        <dbReference type="ARBA" id="ARBA00023157"/>
    </source>
</evidence>
<dbReference type="Pfam" id="PF02600">
    <property type="entry name" value="DsbB"/>
    <property type="match status" value="1"/>
</dbReference>
<feature type="transmembrane region" description="Helical" evidence="12">
    <location>
        <begin position="21"/>
        <end position="43"/>
    </location>
</feature>
<evidence type="ECO:0000313" key="13">
    <source>
        <dbReference type="EMBL" id="QEI09533.1"/>
    </source>
</evidence>
<dbReference type="KEGG" id="pacr:FXN63_23725"/>
<proteinExistence type="inferred from homology"/>
<dbReference type="InterPro" id="IPR012187">
    <property type="entry name" value="Disulphide_bond_form_BdbC"/>
</dbReference>
<evidence type="ECO:0000256" key="8">
    <source>
        <dbReference type="ARBA" id="ARBA00023136"/>
    </source>
</evidence>
<sequence length="155" mass="16956">MSQSLPRQPATPSPSLPANPWWSFLLFSWLIALVSTLGALFLSELMDFTPCVLCWYQRIAMFPLVLILGIGTYTDDVRCIRYAQPLAVIGWLLAVYHCLLYIGLIPTGLQPCGAAGSCAKVDLQLAGFITIPLLSLVAFSLIVLLLWAAKRKASS</sequence>
<keyword evidence="8 12" id="KW-0472">Membrane</keyword>
<evidence type="ECO:0000256" key="1">
    <source>
        <dbReference type="ARBA" id="ARBA00004141"/>
    </source>
</evidence>
<feature type="transmembrane region" description="Helical" evidence="12">
    <location>
        <begin position="55"/>
        <end position="74"/>
    </location>
</feature>
<evidence type="ECO:0000256" key="10">
    <source>
        <dbReference type="ARBA" id="ARBA00023186"/>
    </source>
</evidence>
<dbReference type="Gene3D" id="1.20.1550.10">
    <property type="entry name" value="DsbB-like"/>
    <property type="match status" value="1"/>
</dbReference>
<dbReference type="GO" id="GO:0015035">
    <property type="term" value="F:protein-disulfide reductase activity"/>
    <property type="evidence" value="ECO:0007669"/>
    <property type="project" value="InterPro"/>
</dbReference>
<dbReference type="Proteomes" id="UP000325161">
    <property type="component" value="Chromosome"/>
</dbReference>
<keyword evidence="7" id="KW-0560">Oxidoreductase</keyword>
<accession>A0A5C0B6T8</accession>
<evidence type="ECO:0000256" key="4">
    <source>
        <dbReference type="ARBA" id="ARBA00022692"/>
    </source>
</evidence>
<dbReference type="AlphaFoldDB" id="A0A5C0B6T8"/>